<dbReference type="Pfam" id="PF09734">
    <property type="entry name" value="Tau95"/>
    <property type="match status" value="1"/>
</dbReference>
<evidence type="ECO:0000256" key="3">
    <source>
        <dbReference type="ARBA" id="ARBA00023163"/>
    </source>
</evidence>
<keyword evidence="3" id="KW-0804">Transcription</keyword>
<dbReference type="AlphaFoldDB" id="A0A914BX52"/>
<evidence type="ECO:0000256" key="2">
    <source>
        <dbReference type="ARBA" id="ARBA00023125"/>
    </source>
</evidence>
<evidence type="ECO:0000259" key="6">
    <source>
        <dbReference type="Pfam" id="PF09734"/>
    </source>
</evidence>
<dbReference type="GO" id="GO:0001002">
    <property type="term" value="F:RNA polymerase III type 1 promoter sequence-specific DNA binding"/>
    <property type="evidence" value="ECO:0007669"/>
    <property type="project" value="TreeGrafter"/>
</dbReference>
<keyword evidence="8" id="KW-1185">Reference proteome</keyword>
<protein>
    <submittedName>
        <fullName evidence="9">General transcription factor 3C polypeptide 5</fullName>
    </submittedName>
</protein>
<organism evidence="8 9">
    <name type="scientific">Acrobeloides nanus</name>
    <dbReference type="NCBI Taxonomy" id="290746"/>
    <lineage>
        <taxon>Eukaryota</taxon>
        <taxon>Metazoa</taxon>
        <taxon>Ecdysozoa</taxon>
        <taxon>Nematoda</taxon>
        <taxon>Chromadorea</taxon>
        <taxon>Rhabditida</taxon>
        <taxon>Tylenchina</taxon>
        <taxon>Cephalobomorpha</taxon>
        <taxon>Cephaloboidea</taxon>
        <taxon>Cephalobidae</taxon>
        <taxon>Acrobeloides</taxon>
    </lineage>
</organism>
<dbReference type="Gene3D" id="3.30.200.160">
    <property type="entry name" value="TFIIIC, subcomplex tauA, subunit Sfc1, barrel domain"/>
    <property type="match status" value="1"/>
</dbReference>
<evidence type="ECO:0000256" key="5">
    <source>
        <dbReference type="SAM" id="MobiDB-lite"/>
    </source>
</evidence>
<evidence type="ECO:0000313" key="8">
    <source>
        <dbReference type="Proteomes" id="UP000887540"/>
    </source>
</evidence>
<dbReference type="Proteomes" id="UP000887540">
    <property type="component" value="Unplaced"/>
</dbReference>
<keyword evidence="4" id="KW-0539">Nucleus</keyword>
<dbReference type="InterPro" id="IPR042536">
    <property type="entry name" value="TFIIIC_tauA_Sfc1"/>
</dbReference>
<evidence type="ECO:0000256" key="4">
    <source>
        <dbReference type="ARBA" id="ARBA00023242"/>
    </source>
</evidence>
<name>A0A914BX52_9BILA</name>
<dbReference type="GO" id="GO:0006384">
    <property type="term" value="P:transcription initiation at RNA polymerase III promoter"/>
    <property type="evidence" value="ECO:0007669"/>
    <property type="project" value="InterPro"/>
</dbReference>
<evidence type="ECO:0000313" key="9">
    <source>
        <dbReference type="WBParaSite" id="ACRNAN_Path_1193.g4655.t1"/>
    </source>
</evidence>
<evidence type="ECO:0000259" key="7">
    <source>
        <dbReference type="Pfam" id="PF17682"/>
    </source>
</evidence>
<dbReference type="Pfam" id="PF17682">
    <property type="entry name" value="Tau95_N"/>
    <property type="match status" value="1"/>
</dbReference>
<comment type="subcellular location">
    <subcellularLocation>
        <location evidence="1">Nucleus</location>
    </subcellularLocation>
</comment>
<dbReference type="GO" id="GO:0000127">
    <property type="term" value="C:transcription factor TFIIIC complex"/>
    <property type="evidence" value="ECO:0007669"/>
    <property type="project" value="InterPro"/>
</dbReference>
<dbReference type="InterPro" id="IPR019136">
    <property type="entry name" value="TF_IIIC_su-5_HTH"/>
</dbReference>
<dbReference type="PANTHER" id="PTHR13230:SF5">
    <property type="entry name" value="GENERAL TRANSCRIPTION FACTOR 3C POLYPEPTIDE 5"/>
    <property type="match status" value="1"/>
</dbReference>
<dbReference type="InterPro" id="IPR040454">
    <property type="entry name" value="TF_IIIC_Tfc1/Sfc1"/>
</dbReference>
<accession>A0A914BX52</accession>
<dbReference type="InterPro" id="IPR041499">
    <property type="entry name" value="Tfc1/Sfc1_N"/>
</dbReference>
<dbReference type="GO" id="GO:0001003">
    <property type="term" value="F:RNA polymerase III type 2 promoter sequence-specific DNA binding"/>
    <property type="evidence" value="ECO:0007669"/>
    <property type="project" value="TreeGrafter"/>
</dbReference>
<dbReference type="GO" id="GO:0005634">
    <property type="term" value="C:nucleus"/>
    <property type="evidence" value="ECO:0007669"/>
    <property type="project" value="UniProtKB-SubCell"/>
</dbReference>
<proteinExistence type="predicted"/>
<feature type="domain" description="Transcription factor IIIC subunit Tfc1/Sfc1 triple barrel" evidence="7">
    <location>
        <begin position="10"/>
        <end position="112"/>
    </location>
</feature>
<evidence type="ECO:0000256" key="1">
    <source>
        <dbReference type="ARBA" id="ARBA00004123"/>
    </source>
</evidence>
<feature type="domain" description="Transcription factor IIIC subunit 5 HTH" evidence="6">
    <location>
        <begin position="153"/>
        <end position="299"/>
    </location>
</feature>
<feature type="region of interest" description="Disordered" evidence="5">
    <location>
        <begin position="413"/>
        <end position="433"/>
    </location>
</feature>
<sequence>MELNEGKNFVLIEYPGIIRNVEKALETLGGLTNISSSYASGRALELKYRPDNLYHNGLQAERKNLTDVVSGKLHLAIKIRRRKSSVTIQQATCLGMVSSIYSFKNMSDFQYLPLRRHNDFFEDLVPKLVPNDLASALSWWDRFEEEPNSIPNFLPPYLFSRYNTPSTKMLCTEMDRNMDLTKSSGHGKNLRVERKALTVTVLAKDPFPEAPTEEAVNDVNIRCKNEEPHRLLYALFHERPMWTRAAITLKTGLEENLLKILLAKFAFYISSGPWGRLWCRFGYDPRIEPDSLQYQTVMVTFRQHQSIPERQRLKVSGNDRGAAPVLTNKESPYIDFAYKSGQLPAVRQMWYCICDINLPEAQKILKQEFILTAKKYDDVHGWLPPDAISEIRKAIKNDVSKVSSMIENESMEASTIEDSYTRSPVNSEDDWDQ</sequence>
<dbReference type="WBParaSite" id="ACRNAN_Path_1193.g4655.t1">
    <property type="protein sequence ID" value="ACRNAN_Path_1193.g4655.t1"/>
    <property type="gene ID" value="ACRNAN_Path_1193.g4655"/>
</dbReference>
<keyword evidence="2" id="KW-0238">DNA-binding</keyword>
<feature type="compositionally biased region" description="Polar residues" evidence="5">
    <location>
        <begin position="413"/>
        <end position="426"/>
    </location>
</feature>
<dbReference type="PANTHER" id="PTHR13230">
    <property type="entry name" value="GENERAL TRANSCRIPTION FACTOR IIIC, POLYPEPTIDE 5"/>
    <property type="match status" value="1"/>
</dbReference>
<reference evidence="9" key="1">
    <citation type="submission" date="2022-11" db="UniProtKB">
        <authorList>
            <consortium name="WormBaseParasite"/>
        </authorList>
    </citation>
    <scope>IDENTIFICATION</scope>
</reference>